<name>R7QHV1_CHOCR</name>
<sequence>MQLNYGRLVSRRQVNSYEATFNLFFLDVRLLNKKENYILATAVDFCVAEGWSLVRSARLFQPFLECLKQNLF</sequence>
<dbReference type="RefSeq" id="XP_005717172.1">
    <property type="nucleotide sequence ID" value="XM_005717115.1"/>
</dbReference>
<protein>
    <submittedName>
        <fullName evidence="1">Uncharacterized protein</fullName>
    </submittedName>
</protein>
<dbReference type="EMBL" id="HG001832">
    <property type="protein sequence ID" value="CDF37353.1"/>
    <property type="molecule type" value="Genomic_DNA"/>
</dbReference>
<dbReference type="GeneID" id="17324888"/>
<keyword evidence="2" id="KW-1185">Reference proteome</keyword>
<dbReference type="KEGG" id="ccp:CHC_T00005497001"/>
<dbReference type="AlphaFoldDB" id="R7QHV1"/>
<dbReference type="Gramene" id="CDF37353">
    <property type="protein sequence ID" value="CDF37353"/>
    <property type="gene ID" value="CHC_T00005497001"/>
</dbReference>
<organism evidence="1 2">
    <name type="scientific">Chondrus crispus</name>
    <name type="common">Carrageen Irish moss</name>
    <name type="synonym">Polymorpha crispa</name>
    <dbReference type="NCBI Taxonomy" id="2769"/>
    <lineage>
        <taxon>Eukaryota</taxon>
        <taxon>Rhodophyta</taxon>
        <taxon>Florideophyceae</taxon>
        <taxon>Rhodymeniophycidae</taxon>
        <taxon>Gigartinales</taxon>
        <taxon>Gigartinaceae</taxon>
        <taxon>Chondrus</taxon>
    </lineage>
</organism>
<gene>
    <name evidence="1" type="ORF">CHC_T00005497001</name>
</gene>
<proteinExistence type="predicted"/>
<dbReference type="Proteomes" id="UP000012073">
    <property type="component" value="Unassembled WGS sequence"/>
</dbReference>
<reference evidence="2" key="1">
    <citation type="journal article" date="2013" name="Proc. Natl. Acad. Sci. U.S.A.">
        <title>Genome structure and metabolic features in the red seaweed Chondrus crispus shed light on evolution of the Archaeplastida.</title>
        <authorList>
            <person name="Collen J."/>
            <person name="Porcel B."/>
            <person name="Carre W."/>
            <person name="Ball S.G."/>
            <person name="Chaparro C."/>
            <person name="Tonon T."/>
            <person name="Barbeyron T."/>
            <person name="Michel G."/>
            <person name="Noel B."/>
            <person name="Valentin K."/>
            <person name="Elias M."/>
            <person name="Artiguenave F."/>
            <person name="Arun A."/>
            <person name="Aury J.M."/>
            <person name="Barbosa-Neto J.F."/>
            <person name="Bothwell J.H."/>
            <person name="Bouget F.Y."/>
            <person name="Brillet L."/>
            <person name="Cabello-Hurtado F."/>
            <person name="Capella-Gutierrez S."/>
            <person name="Charrier B."/>
            <person name="Cladiere L."/>
            <person name="Cock J.M."/>
            <person name="Coelho S.M."/>
            <person name="Colleoni C."/>
            <person name="Czjzek M."/>
            <person name="Da Silva C."/>
            <person name="Delage L."/>
            <person name="Denoeud F."/>
            <person name="Deschamps P."/>
            <person name="Dittami S.M."/>
            <person name="Gabaldon T."/>
            <person name="Gachon C.M."/>
            <person name="Groisillier A."/>
            <person name="Herve C."/>
            <person name="Jabbari K."/>
            <person name="Katinka M."/>
            <person name="Kloareg B."/>
            <person name="Kowalczyk N."/>
            <person name="Labadie K."/>
            <person name="Leblanc C."/>
            <person name="Lopez P.J."/>
            <person name="McLachlan D.H."/>
            <person name="Meslet-Cladiere L."/>
            <person name="Moustafa A."/>
            <person name="Nehr Z."/>
            <person name="Nyvall Collen P."/>
            <person name="Panaud O."/>
            <person name="Partensky F."/>
            <person name="Poulain J."/>
            <person name="Rensing S.A."/>
            <person name="Rousvoal S."/>
            <person name="Samson G."/>
            <person name="Symeonidi A."/>
            <person name="Weissenbach J."/>
            <person name="Zambounis A."/>
            <person name="Wincker P."/>
            <person name="Boyen C."/>
        </authorList>
    </citation>
    <scope>NUCLEOTIDE SEQUENCE [LARGE SCALE GENOMIC DNA]</scope>
    <source>
        <strain evidence="2">cv. Stackhouse</strain>
    </source>
</reference>
<evidence type="ECO:0000313" key="1">
    <source>
        <dbReference type="EMBL" id="CDF37353.1"/>
    </source>
</evidence>
<evidence type="ECO:0000313" key="2">
    <source>
        <dbReference type="Proteomes" id="UP000012073"/>
    </source>
</evidence>
<accession>R7QHV1</accession>